<dbReference type="AlphaFoldDB" id="A0A078FUB5"/>
<reference evidence="1 2" key="1">
    <citation type="journal article" date="2014" name="Science">
        <title>Plant genetics. Early allopolyploid evolution in the post-Neolithic Brassica napus oilseed genome.</title>
        <authorList>
            <person name="Chalhoub B."/>
            <person name="Denoeud F."/>
            <person name="Liu S."/>
            <person name="Parkin I.A."/>
            <person name="Tang H."/>
            <person name="Wang X."/>
            <person name="Chiquet J."/>
            <person name="Belcram H."/>
            <person name="Tong C."/>
            <person name="Samans B."/>
            <person name="Correa M."/>
            <person name="Da Silva C."/>
            <person name="Just J."/>
            <person name="Falentin C."/>
            <person name="Koh C.S."/>
            <person name="Le Clainche I."/>
            <person name="Bernard M."/>
            <person name="Bento P."/>
            <person name="Noel B."/>
            <person name="Labadie K."/>
            <person name="Alberti A."/>
            <person name="Charles M."/>
            <person name="Arnaud D."/>
            <person name="Guo H."/>
            <person name="Daviaud C."/>
            <person name="Alamery S."/>
            <person name="Jabbari K."/>
            <person name="Zhao M."/>
            <person name="Edger P.P."/>
            <person name="Chelaifa H."/>
            <person name="Tack D."/>
            <person name="Lassalle G."/>
            <person name="Mestiri I."/>
            <person name="Schnel N."/>
            <person name="Le Paslier M.C."/>
            <person name="Fan G."/>
            <person name="Renault V."/>
            <person name="Bayer P.E."/>
            <person name="Golicz A.A."/>
            <person name="Manoli S."/>
            <person name="Lee T.H."/>
            <person name="Thi V.H."/>
            <person name="Chalabi S."/>
            <person name="Hu Q."/>
            <person name="Fan C."/>
            <person name="Tollenaere R."/>
            <person name="Lu Y."/>
            <person name="Battail C."/>
            <person name="Shen J."/>
            <person name="Sidebottom C.H."/>
            <person name="Wang X."/>
            <person name="Canaguier A."/>
            <person name="Chauveau A."/>
            <person name="Berard A."/>
            <person name="Deniot G."/>
            <person name="Guan M."/>
            <person name="Liu Z."/>
            <person name="Sun F."/>
            <person name="Lim Y.P."/>
            <person name="Lyons E."/>
            <person name="Town C.D."/>
            <person name="Bancroft I."/>
            <person name="Wang X."/>
            <person name="Meng J."/>
            <person name="Ma J."/>
            <person name="Pires J.C."/>
            <person name="King G.J."/>
            <person name="Brunel D."/>
            <person name="Delourme R."/>
            <person name="Renard M."/>
            <person name="Aury J.M."/>
            <person name="Adams K.L."/>
            <person name="Batley J."/>
            <person name="Snowdon R.J."/>
            <person name="Tost J."/>
            <person name="Edwards D."/>
            <person name="Zhou Y."/>
            <person name="Hua W."/>
            <person name="Sharpe A.G."/>
            <person name="Paterson A.H."/>
            <person name="Guan C."/>
            <person name="Wincker P."/>
        </authorList>
    </citation>
    <scope>NUCLEOTIDE SEQUENCE [LARGE SCALE GENOMIC DNA]</scope>
    <source>
        <strain evidence="2">cv. Darmor-bzh</strain>
    </source>
</reference>
<protein>
    <submittedName>
        <fullName evidence="1">BnaC08g41600D protein</fullName>
    </submittedName>
</protein>
<gene>
    <name evidence="1" type="primary">BnaC08g41600D</name>
    <name evidence="1" type="ORF">GSBRNA2T00090343001</name>
</gene>
<dbReference type="Proteomes" id="UP000028999">
    <property type="component" value="Unassembled WGS sequence"/>
</dbReference>
<evidence type="ECO:0000313" key="1">
    <source>
        <dbReference type="EMBL" id="CDY15963.1"/>
    </source>
</evidence>
<accession>A0A078FUB5</accession>
<dbReference type="Gramene" id="CDY15963">
    <property type="protein sequence ID" value="CDY15963"/>
    <property type="gene ID" value="GSBRNA2T00090343001"/>
</dbReference>
<dbReference type="PaxDb" id="3708-A0A078FUB5"/>
<proteinExistence type="predicted"/>
<organism evidence="1 2">
    <name type="scientific">Brassica napus</name>
    <name type="common">Rape</name>
    <dbReference type="NCBI Taxonomy" id="3708"/>
    <lineage>
        <taxon>Eukaryota</taxon>
        <taxon>Viridiplantae</taxon>
        <taxon>Streptophyta</taxon>
        <taxon>Embryophyta</taxon>
        <taxon>Tracheophyta</taxon>
        <taxon>Spermatophyta</taxon>
        <taxon>Magnoliopsida</taxon>
        <taxon>eudicotyledons</taxon>
        <taxon>Gunneridae</taxon>
        <taxon>Pentapetalae</taxon>
        <taxon>rosids</taxon>
        <taxon>malvids</taxon>
        <taxon>Brassicales</taxon>
        <taxon>Brassicaceae</taxon>
        <taxon>Brassiceae</taxon>
        <taxon>Brassica</taxon>
    </lineage>
</organism>
<evidence type="ECO:0000313" key="2">
    <source>
        <dbReference type="Proteomes" id="UP000028999"/>
    </source>
</evidence>
<keyword evidence="2" id="KW-1185">Reference proteome</keyword>
<feature type="non-terminal residue" evidence="1">
    <location>
        <position position="1"/>
    </location>
</feature>
<name>A0A078FUB5_BRANA</name>
<sequence length="62" mass="7260">NENIEVGITLFVLYHKRKEDIDLPTGEKLIIIGINLVRLSFFDRFFSIDRALMNVHPSMKNQ</sequence>
<dbReference type="EMBL" id="LK032060">
    <property type="protein sequence ID" value="CDY15963.1"/>
    <property type="molecule type" value="Genomic_DNA"/>
</dbReference>